<evidence type="ECO:0000259" key="1">
    <source>
        <dbReference type="PROSITE" id="PS50112"/>
    </source>
</evidence>
<dbReference type="Pfam" id="PF13188">
    <property type="entry name" value="PAS_8"/>
    <property type="match status" value="1"/>
</dbReference>
<dbReference type="Gene3D" id="3.30.450.20">
    <property type="entry name" value="PAS domain"/>
    <property type="match status" value="1"/>
</dbReference>
<dbReference type="PROSITE" id="PS50887">
    <property type="entry name" value="GGDEF"/>
    <property type="match status" value="1"/>
</dbReference>
<dbReference type="SUPFAM" id="SSF55781">
    <property type="entry name" value="GAF domain-like"/>
    <property type="match status" value="1"/>
</dbReference>
<dbReference type="SMART" id="SM00052">
    <property type="entry name" value="EAL"/>
    <property type="match status" value="1"/>
</dbReference>
<organism evidence="4 5">
    <name type="scientific">Pandoraea pnomenusa</name>
    <dbReference type="NCBI Taxonomy" id="93220"/>
    <lineage>
        <taxon>Bacteria</taxon>
        <taxon>Pseudomonadati</taxon>
        <taxon>Pseudomonadota</taxon>
        <taxon>Betaproteobacteria</taxon>
        <taxon>Burkholderiales</taxon>
        <taxon>Burkholderiaceae</taxon>
        <taxon>Pandoraea</taxon>
    </lineage>
</organism>
<dbReference type="Pfam" id="PF00563">
    <property type="entry name" value="EAL"/>
    <property type="match status" value="1"/>
</dbReference>
<dbReference type="Gene3D" id="3.30.70.270">
    <property type="match status" value="1"/>
</dbReference>
<dbReference type="InterPro" id="IPR052155">
    <property type="entry name" value="Biofilm_reg_signaling"/>
</dbReference>
<dbReference type="SMART" id="SM00091">
    <property type="entry name" value="PAS"/>
    <property type="match status" value="1"/>
</dbReference>
<dbReference type="RefSeq" id="WP_038618513.1">
    <property type="nucleotide sequence ID" value="NZ_CP009553.3"/>
</dbReference>
<dbReference type="PANTHER" id="PTHR44757">
    <property type="entry name" value="DIGUANYLATE CYCLASE DGCP"/>
    <property type="match status" value="1"/>
</dbReference>
<feature type="domain" description="GGDEF" evidence="3">
    <location>
        <begin position="328"/>
        <end position="461"/>
    </location>
</feature>
<feature type="domain" description="PAS" evidence="1">
    <location>
        <begin position="185"/>
        <end position="243"/>
    </location>
</feature>
<dbReference type="Proteomes" id="UP000254573">
    <property type="component" value="Unassembled WGS sequence"/>
</dbReference>
<dbReference type="InterPro" id="IPR029787">
    <property type="entry name" value="Nucleotide_cyclase"/>
</dbReference>
<dbReference type="KEGG" id="ppnm:LV28_08745"/>
<dbReference type="PROSITE" id="PS50883">
    <property type="entry name" value="EAL"/>
    <property type="match status" value="1"/>
</dbReference>
<reference evidence="4 5" key="1">
    <citation type="submission" date="2018-06" db="EMBL/GenBank/DDBJ databases">
        <authorList>
            <consortium name="Pathogen Informatics"/>
            <person name="Doyle S."/>
        </authorList>
    </citation>
    <scope>NUCLEOTIDE SEQUENCE [LARGE SCALE GENOMIC DNA]</scope>
    <source>
        <strain evidence="4 5">NCTC13160</strain>
    </source>
</reference>
<dbReference type="InterPro" id="IPR003018">
    <property type="entry name" value="GAF"/>
</dbReference>
<dbReference type="EMBL" id="UGSG01000001">
    <property type="protein sequence ID" value="SUA77028.1"/>
    <property type="molecule type" value="Genomic_DNA"/>
</dbReference>
<dbReference type="Pfam" id="PF01590">
    <property type="entry name" value="GAF"/>
    <property type="match status" value="1"/>
</dbReference>
<dbReference type="SUPFAM" id="SSF141868">
    <property type="entry name" value="EAL domain-like"/>
    <property type="match status" value="1"/>
</dbReference>
<feature type="domain" description="EAL" evidence="2">
    <location>
        <begin position="470"/>
        <end position="723"/>
    </location>
</feature>
<gene>
    <name evidence="4" type="primary">cph2_4</name>
    <name evidence="4" type="ORF">NCTC13160_01718</name>
</gene>
<dbReference type="PANTHER" id="PTHR44757:SF2">
    <property type="entry name" value="BIOFILM ARCHITECTURE MAINTENANCE PROTEIN MBAA"/>
    <property type="match status" value="1"/>
</dbReference>
<dbReference type="InterPro" id="IPR000014">
    <property type="entry name" value="PAS"/>
</dbReference>
<dbReference type="OrthoDB" id="9813903at2"/>
<dbReference type="InterPro" id="IPR029016">
    <property type="entry name" value="GAF-like_dom_sf"/>
</dbReference>
<dbReference type="InterPro" id="IPR035919">
    <property type="entry name" value="EAL_sf"/>
</dbReference>
<dbReference type="CDD" id="cd00130">
    <property type="entry name" value="PAS"/>
    <property type="match status" value="1"/>
</dbReference>
<evidence type="ECO:0000259" key="3">
    <source>
        <dbReference type="PROSITE" id="PS50887"/>
    </source>
</evidence>
<accession>A0A378YJM5</accession>
<evidence type="ECO:0000313" key="4">
    <source>
        <dbReference type="EMBL" id="SUA77028.1"/>
    </source>
</evidence>
<dbReference type="CDD" id="cd01949">
    <property type="entry name" value="GGDEF"/>
    <property type="match status" value="1"/>
</dbReference>
<dbReference type="SMART" id="SM00065">
    <property type="entry name" value="GAF"/>
    <property type="match status" value="1"/>
</dbReference>
<dbReference type="PROSITE" id="PS50112">
    <property type="entry name" value="PAS"/>
    <property type="match status" value="1"/>
</dbReference>
<dbReference type="SUPFAM" id="SSF55785">
    <property type="entry name" value="PYP-like sensor domain (PAS domain)"/>
    <property type="match status" value="1"/>
</dbReference>
<sequence length="732" mass="79777">MKCPPVSPMETERLAALAEYGLGSDRPLPSLDAVVQIAARMFDVPVAAVNMVGDDHVFFAAATGFGCENVDMSRDASFCAHAILQDGVMVVPDTHADERFHDNPLVTGATSVRFYAGVPLLSVGGHALGAICILDTQPNPHFSGVDRERLRELAKMASDRLELRRVELFIERDRHTFAEPERCSPTAMIRFSATGEILDWNQAAASLYGYDVAEGRGRAVLSLVSDQGRGPLYDHFEQAVLAGTVDGMTMPENLFGLRKDGTEFPMSVSLFCWRENGVPTFNAHVHDLGVARRKADADRRLASTDALTGVANRARFYRDTEAASVCRNGAAVVILDLDGFKDVNDTLGHAVGDAILREVARRLCRSVRPIDTVARVGADEFGLLLPGVSTAVEARRLADVAAAAVAEPMVVDGFDVRVTACCGIAVKPLHAMEALRLISNADLALSGAKRHGPGQVFVYVDALRAEAVERRVYNIELHRAVSDGEFVLFYQPQVDLRDGSLTGAEALIRWRHPQRGLLSPAAFLPALERGPLAATVGAWVIDEACSQAAFWRRQGAPQFRMGVNLFGLQFRVGNIVNDVMAALDRHGLPPHALELEVTEGIVLEDDGVLHALQRLRGHGVGIAFDDFGTGYASISQLRRYPLSRIKIDRSFVQAMMDAERDASVVRALVDMTRSFDLRTIAEGVETVAQRDTLRRLGCDEGQGYLFGMPMPAREFGETFGVGQGPERRWSFA</sequence>
<dbReference type="Pfam" id="PF00990">
    <property type="entry name" value="GGDEF"/>
    <property type="match status" value="1"/>
</dbReference>
<evidence type="ECO:0000313" key="5">
    <source>
        <dbReference type="Proteomes" id="UP000254573"/>
    </source>
</evidence>
<dbReference type="CDD" id="cd01948">
    <property type="entry name" value="EAL"/>
    <property type="match status" value="1"/>
</dbReference>
<protein>
    <submittedName>
        <fullName evidence="4">Bacteriophytochrome cph2</fullName>
    </submittedName>
</protein>
<dbReference type="Gene3D" id="3.30.450.40">
    <property type="match status" value="1"/>
</dbReference>
<dbReference type="InterPro" id="IPR001633">
    <property type="entry name" value="EAL_dom"/>
</dbReference>
<proteinExistence type="predicted"/>
<dbReference type="AlphaFoldDB" id="A0A378YJM5"/>
<dbReference type="SUPFAM" id="SSF55073">
    <property type="entry name" value="Nucleotide cyclase"/>
    <property type="match status" value="1"/>
</dbReference>
<dbReference type="Gene3D" id="3.20.20.450">
    <property type="entry name" value="EAL domain"/>
    <property type="match status" value="1"/>
</dbReference>
<dbReference type="InterPro" id="IPR043128">
    <property type="entry name" value="Rev_trsase/Diguanyl_cyclase"/>
</dbReference>
<dbReference type="InterPro" id="IPR000160">
    <property type="entry name" value="GGDEF_dom"/>
</dbReference>
<dbReference type="STRING" id="93220.A6P55_05885"/>
<name>A0A378YJM5_9BURK</name>
<dbReference type="NCBIfam" id="TIGR00254">
    <property type="entry name" value="GGDEF"/>
    <property type="match status" value="1"/>
</dbReference>
<dbReference type="InterPro" id="IPR035965">
    <property type="entry name" value="PAS-like_dom_sf"/>
</dbReference>
<dbReference type="SMART" id="SM00267">
    <property type="entry name" value="GGDEF"/>
    <property type="match status" value="1"/>
</dbReference>
<evidence type="ECO:0000259" key="2">
    <source>
        <dbReference type="PROSITE" id="PS50883"/>
    </source>
</evidence>
<dbReference type="NCBIfam" id="TIGR00229">
    <property type="entry name" value="sensory_box"/>
    <property type="match status" value="1"/>
</dbReference>